<accession>A0A1T4ZX94</accession>
<evidence type="ECO:0000256" key="2">
    <source>
        <dbReference type="ARBA" id="ARBA00022529"/>
    </source>
</evidence>
<keyword evidence="9" id="KW-1185">Reference proteome</keyword>
<dbReference type="GO" id="GO:0016998">
    <property type="term" value="P:cell wall macromolecule catabolic process"/>
    <property type="evidence" value="ECO:0007669"/>
    <property type="project" value="InterPro"/>
</dbReference>
<evidence type="ECO:0000313" key="8">
    <source>
        <dbReference type="EMBL" id="SKB27312.1"/>
    </source>
</evidence>
<dbReference type="RefSeq" id="WP_079636897.1">
    <property type="nucleotide sequence ID" value="NZ_FUYP01000001.1"/>
</dbReference>
<dbReference type="Pfam" id="PF00959">
    <property type="entry name" value="Phage_lysozyme"/>
    <property type="match status" value="1"/>
</dbReference>
<comment type="similarity">
    <text evidence="7">Belongs to the glycosyl hydrolase 24 family.</text>
</comment>
<dbReference type="InterPro" id="IPR023346">
    <property type="entry name" value="Lysozyme-like_dom_sf"/>
</dbReference>
<gene>
    <name evidence="8" type="ORF">SAMN06295937_1001295</name>
</gene>
<organism evidence="8 9">
    <name type="scientific">Sphingopyxis flava</name>
    <dbReference type="NCBI Taxonomy" id="1507287"/>
    <lineage>
        <taxon>Bacteria</taxon>
        <taxon>Pseudomonadati</taxon>
        <taxon>Pseudomonadota</taxon>
        <taxon>Alphaproteobacteria</taxon>
        <taxon>Sphingomonadales</taxon>
        <taxon>Sphingomonadaceae</taxon>
        <taxon>Sphingopyxis</taxon>
    </lineage>
</organism>
<dbReference type="GO" id="GO:0031640">
    <property type="term" value="P:killing of cells of another organism"/>
    <property type="evidence" value="ECO:0007669"/>
    <property type="project" value="UniProtKB-KW"/>
</dbReference>
<dbReference type="InterPro" id="IPR034690">
    <property type="entry name" value="Endolysin_T4_type"/>
</dbReference>
<dbReference type="GO" id="GO:0003796">
    <property type="term" value="F:lysozyme activity"/>
    <property type="evidence" value="ECO:0007669"/>
    <property type="project" value="UniProtKB-EC"/>
</dbReference>
<evidence type="ECO:0000256" key="7">
    <source>
        <dbReference type="RuleBase" id="RU003788"/>
    </source>
</evidence>
<dbReference type="GO" id="GO:0042742">
    <property type="term" value="P:defense response to bacterium"/>
    <property type="evidence" value="ECO:0007669"/>
    <property type="project" value="UniProtKB-KW"/>
</dbReference>
<dbReference type="InterPro" id="IPR033907">
    <property type="entry name" value="Endolysin_autolysin"/>
</dbReference>
<dbReference type="PANTHER" id="PTHR38107">
    <property type="match status" value="1"/>
</dbReference>
<dbReference type="EMBL" id="FUYP01000001">
    <property type="protein sequence ID" value="SKB27312.1"/>
    <property type="molecule type" value="Genomic_DNA"/>
</dbReference>
<dbReference type="EC" id="3.2.1.17" evidence="7"/>
<evidence type="ECO:0000256" key="6">
    <source>
        <dbReference type="ARBA" id="ARBA00023295"/>
    </source>
</evidence>
<sequence length="186" mass="20159">MTTAKTIADTLRPLAPGAKLAADDVPLIDKLAAQWDARFQGKVISQAGIDLIKRFEGLRLKAYPDPATGGEPWTIGIGHTGGVRPGDVITEARAEQLLRQDVGRFERAVARLCPVTTQPQFDALVSFAFNVGEGNLESSTLRKLHNAGDYAGAAGQFERWNRAARKIMTGLTRRRAAEAQLYRSGS</sequence>
<proteinExistence type="inferred from homology"/>
<keyword evidence="3 7" id="KW-0081">Bacteriolytic enzyme</keyword>
<evidence type="ECO:0000256" key="5">
    <source>
        <dbReference type="ARBA" id="ARBA00023200"/>
    </source>
</evidence>
<reference evidence="9" key="1">
    <citation type="submission" date="2017-02" db="EMBL/GenBank/DDBJ databases">
        <authorList>
            <person name="Varghese N."/>
            <person name="Submissions S."/>
        </authorList>
    </citation>
    <scope>NUCLEOTIDE SEQUENCE [LARGE SCALE GENOMIC DNA]</scope>
    <source>
        <strain evidence="9">R11H</strain>
    </source>
</reference>
<dbReference type="OrthoDB" id="5327667at2"/>
<dbReference type="CDD" id="cd00737">
    <property type="entry name" value="lyz_endolysin_autolysin"/>
    <property type="match status" value="1"/>
</dbReference>
<evidence type="ECO:0000256" key="1">
    <source>
        <dbReference type="ARBA" id="ARBA00000632"/>
    </source>
</evidence>
<dbReference type="InterPro" id="IPR051018">
    <property type="entry name" value="Bacteriophage_GH24"/>
</dbReference>
<keyword evidence="2 7" id="KW-0929">Antimicrobial</keyword>
<comment type="catalytic activity">
    <reaction evidence="1 7">
        <text>Hydrolysis of (1-&gt;4)-beta-linkages between N-acetylmuramic acid and N-acetyl-D-glucosamine residues in a peptidoglycan and between N-acetyl-D-glucosamine residues in chitodextrins.</text>
        <dbReference type="EC" id="3.2.1.17"/>
    </reaction>
</comment>
<dbReference type="AlphaFoldDB" id="A0A1T4ZX94"/>
<dbReference type="GO" id="GO:0009253">
    <property type="term" value="P:peptidoglycan catabolic process"/>
    <property type="evidence" value="ECO:0007669"/>
    <property type="project" value="InterPro"/>
</dbReference>
<evidence type="ECO:0000313" key="9">
    <source>
        <dbReference type="Proteomes" id="UP000190044"/>
    </source>
</evidence>
<dbReference type="Gene3D" id="1.10.530.40">
    <property type="match status" value="1"/>
</dbReference>
<dbReference type="PANTHER" id="PTHR38107:SF3">
    <property type="entry name" value="LYSOZYME RRRD-RELATED"/>
    <property type="match status" value="1"/>
</dbReference>
<dbReference type="InterPro" id="IPR002196">
    <property type="entry name" value="Glyco_hydro_24"/>
</dbReference>
<protein>
    <recommendedName>
        <fullName evidence="7">Lysozyme</fullName>
        <ecNumber evidence="7">3.2.1.17</ecNumber>
    </recommendedName>
</protein>
<keyword evidence="6 7" id="KW-0326">Glycosidase</keyword>
<evidence type="ECO:0000256" key="4">
    <source>
        <dbReference type="ARBA" id="ARBA00022801"/>
    </source>
</evidence>
<evidence type="ECO:0000256" key="3">
    <source>
        <dbReference type="ARBA" id="ARBA00022638"/>
    </source>
</evidence>
<dbReference type="SUPFAM" id="SSF53955">
    <property type="entry name" value="Lysozyme-like"/>
    <property type="match status" value="1"/>
</dbReference>
<name>A0A1T4ZX94_9SPHN</name>
<dbReference type="Proteomes" id="UP000190044">
    <property type="component" value="Unassembled WGS sequence"/>
</dbReference>
<keyword evidence="4 7" id="KW-0378">Hydrolase</keyword>
<keyword evidence="5" id="KW-1035">Host cytoplasm</keyword>
<dbReference type="InterPro" id="IPR023347">
    <property type="entry name" value="Lysozyme_dom_sf"/>
</dbReference>
<dbReference type="HAMAP" id="MF_04110">
    <property type="entry name" value="ENDOLYSIN_T4"/>
    <property type="match status" value="1"/>
</dbReference>